<accession>A0A1Y1X4C9</accession>
<feature type="domain" description="Ras-associating" evidence="13">
    <location>
        <begin position="171"/>
        <end position="257"/>
    </location>
</feature>
<dbReference type="GO" id="GO:0005524">
    <property type="term" value="F:ATP binding"/>
    <property type="evidence" value="ECO:0007669"/>
    <property type="project" value="UniProtKB-UniRule"/>
</dbReference>
<evidence type="ECO:0000256" key="6">
    <source>
        <dbReference type="ARBA" id="ARBA00022777"/>
    </source>
</evidence>
<dbReference type="SUPFAM" id="SSF47769">
    <property type="entry name" value="SAM/Pointed domain"/>
    <property type="match status" value="1"/>
</dbReference>
<evidence type="ECO:0000313" key="14">
    <source>
        <dbReference type="EMBL" id="ORX80671.1"/>
    </source>
</evidence>
<feature type="domain" description="SAM" evidence="12">
    <location>
        <begin position="8"/>
        <end position="71"/>
    </location>
</feature>
<dbReference type="AlphaFoldDB" id="A0A1Y1X4C9"/>
<protein>
    <recommendedName>
        <fullName evidence="2">mitogen-activated protein kinase kinase kinase</fullName>
        <ecNumber evidence="2">2.7.11.25</ecNumber>
    </recommendedName>
</protein>
<sequence length="664" mass="73869">MSERVSHWTESQVAEWLHDNNLGQYKQIFAENDINGDALLDLSHDTLKELLVNTVGGRVRILTAIKGLKKQWASNSTDLELDKIGTANPTNKDGLILIGDTAPEMLYGEKATNGKPIPAPSNRKAEPIQKVVQFTETKVSEPDTSSTNAPQNISNSKAMVNRDVMSVDAVKQHCVRVFGEDGQTRIVSLQDVSDASGIMAKILHKFNIVGDSEKYTIFTVFRGTGAARIVSDDELVAICKSPDRPERERLILRKKHQPLRHDDFKRQGTLKHTIRKLENFFGEKPPKSNSHTKLRKVFGERPPSELISMNLGKFFPEHESHMLEVQNGKVRYSIAKLRQSGLLVEPSAEIDLPKETKKDLGASELPFTEIIVPPVSEKAASPFGSKGYPEKWIRGALIGTGSFGNVYLGLNPFSGELMAAKQVELPKNDGGNEERKIAMLEALQREIALLKGLKHPNIVRYLGSQMDEEHLNIFLEYVPGGSVAALLEKFGNAFEETLVRSFVRQILMGLTYLHDRNIIHRDIKGGNILVDNKGCVKISDFGISKKAENTELTVPTNARASLQGSVFWMSPEVVKNTHYTKKADIWSLGCLVVEMFTGEHPFPASSQMQAIFQIGRNIAPEIPEYISDEAKDFLEKTFEIDLSLRPSAEELLNHPFVQSVGTGN</sequence>
<keyword evidence="6 14" id="KW-0418">Kinase</keyword>
<dbReference type="Pfam" id="PF00536">
    <property type="entry name" value="SAM_1"/>
    <property type="match status" value="1"/>
</dbReference>
<dbReference type="PANTHER" id="PTHR11584:SF369">
    <property type="entry name" value="MITOGEN-ACTIVATED PROTEIN KINASE KINASE KINASE 19-RELATED"/>
    <property type="match status" value="1"/>
</dbReference>
<comment type="catalytic activity">
    <reaction evidence="8">
        <text>L-threonyl-[protein] + ATP = O-phospho-L-threonyl-[protein] + ADP + H(+)</text>
        <dbReference type="Rhea" id="RHEA:46608"/>
        <dbReference type="Rhea" id="RHEA-COMP:11060"/>
        <dbReference type="Rhea" id="RHEA-COMP:11605"/>
        <dbReference type="ChEBI" id="CHEBI:15378"/>
        <dbReference type="ChEBI" id="CHEBI:30013"/>
        <dbReference type="ChEBI" id="CHEBI:30616"/>
        <dbReference type="ChEBI" id="CHEBI:61977"/>
        <dbReference type="ChEBI" id="CHEBI:456216"/>
        <dbReference type="EC" id="2.7.11.25"/>
    </reaction>
</comment>
<keyword evidence="7 10" id="KW-0067">ATP-binding</keyword>
<dbReference type="GO" id="GO:0004709">
    <property type="term" value="F:MAP kinase kinase kinase activity"/>
    <property type="evidence" value="ECO:0007669"/>
    <property type="project" value="UniProtKB-EC"/>
</dbReference>
<dbReference type="InterPro" id="IPR000159">
    <property type="entry name" value="RA_dom"/>
</dbReference>
<evidence type="ECO:0000256" key="8">
    <source>
        <dbReference type="ARBA" id="ARBA00047559"/>
    </source>
</evidence>
<evidence type="ECO:0000256" key="2">
    <source>
        <dbReference type="ARBA" id="ARBA00012406"/>
    </source>
</evidence>
<dbReference type="SMART" id="SM00220">
    <property type="entry name" value="S_TKc"/>
    <property type="match status" value="1"/>
</dbReference>
<evidence type="ECO:0000259" key="13">
    <source>
        <dbReference type="PROSITE" id="PS50200"/>
    </source>
</evidence>
<dbReference type="EMBL" id="MCFE01000732">
    <property type="protein sequence ID" value="ORX80671.1"/>
    <property type="molecule type" value="Genomic_DNA"/>
</dbReference>
<keyword evidence="3" id="KW-0723">Serine/threonine-protein kinase</keyword>
<feature type="binding site" evidence="10">
    <location>
        <position position="421"/>
    </location>
    <ligand>
        <name>ATP</name>
        <dbReference type="ChEBI" id="CHEBI:30616"/>
    </ligand>
</feature>
<organism evidence="14 15">
    <name type="scientific">Basidiobolus meristosporus CBS 931.73</name>
    <dbReference type="NCBI Taxonomy" id="1314790"/>
    <lineage>
        <taxon>Eukaryota</taxon>
        <taxon>Fungi</taxon>
        <taxon>Fungi incertae sedis</taxon>
        <taxon>Zoopagomycota</taxon>
        <taxon>Entomophthoromycotina</taxon>
        <taxon>Basidiobolomycetes</taxon>
        <taxon>Basidiobolales</taxon>
        <taxon>Basidiobolaceae</taxon>
        <taxon>Basidiobolus</taxon>
    </lineage>
</organism>
<dbReference type="SMART" id="SM00454">
    <property type="entry name" value="SAM"/>
    <property type="match status" value="1"/>
</dbReference>
<dbReference type="InterPro" id="IPR008271">
    <property type="entry name" value="Ser/Thr_kinase_AS"/>
</dbReference>
<keyword evidence="4" id="KW-0808">Transferase</keyword>
<dbReference type="PROSITE" id="PS50105">
    <property type="entry name" value="SAM_DOMAIN"/>
    <property type="match status" value="1"/>
</dbReference>
<feature type="domain" description="Protein kinase" evidence="11">
    <location>
        <begin position="392"/>
        <end position="657"/>
    </location>
</feature>
<dbReference type="EC" id="2.7.11.25" evidence="2"/>
<dbReference type="Proteomes" id="UP000193498">
    <property type="component" value="Unassembled WGS sequence"/>
</dbReference>
<evidence type="ECO:0000256" key="7">
    <source>
        <dbReference type="ARBA" id="ARBA00022840"/>
    </source>
</evidence>
<evidence type="ECO:0000256" key="3">
    <source>
        <dbReference type="ARBA" id="ARBA00022527"/>
    </source>
</evidence>
<evidence type="ECO:0000259" key="11">
    <source>
        <dbReference type="PROSITE" id="PS50011"/>
    </source>
</evidence>
<evidence type="ECO:0000256" key="10">
    <source>
        <dbReference type="PROSITE-ProRule" id="PRU10141"/>
    </source>
</evidence>
<comment type="caution">
    <text evidence="14">The sequence shown here is derived from an EMBL/GenBank/DDBJ whole genome shotgun (WGS) entry which is preliminary data.</text>
</comment>
<dbReference type="InterPro" id="IPR000719">
    <property type="entry name" value="Prot_kinase_dom"/>
</dbReference>
<keyword evidence="5 10" id="KW-0547">Nucleotide-binding</keyword>
<evidence type="ECO:0000256" key="4">
    <source>
        <dbReference type="ARBA" id="ARBA00022679"/>
    </source>
</evidence>
<dbReference type="Gene3D" id="3.10.20.90">
    <property type="entry name" value="Phosphatidylinositol 3-kinase Catalytic Subunit, Chain A, domain 1"/>
    <property type="match status" value="1"/>
</dbReference>
<dbReference type="OrthoDB" id="266718at2759"/>
<dbReference type="SUPFAM" id="SSF56112">
    <property type="entry name" value="Protein kinase-like (PK-like)"/>
    <property type="match status" value="1"/>
</dbReference>
<dbReference type="Pfam" id="PF14847">
    <property type="entry name" value="Ras_bdg_2"/>
    <property type="match status" value="1"/>
</dbReference>
<dbReference type="InterPro" id="IPR013761">
    <property type="entry name" value="SAM/pointed_sf"/>
</dbReference>
<evidence type="ECO:0000256" key="1">
    <source>
        <dbReference type="ARBA" id="ARBA00006529"/>
    </source>
</evidence>
<gene>
    <name evidence="14" type="ORF">K493DRAFT_293028</name>
</gene>
<dbReference type="InterPro" id="IPR017441">
    <property type="entry name" value="Protein_kinase_ATP_BS"/>
</dbReference>
<dbReference type="PROSITE" id="PS50011">
    <property type="entry name" value="PROTEIN_KINASE_DOM"/>
    <property type="match status" value="1"/>
</dbReference>
<proteinExistence type="inferred from homology"/>
<dbReference type="STRING" id="1314790.A0A1Y1X4C9"/>
<keyword evidence="15" id="KW-1185">Reference proteome</keyword>
<dbReference type="InterPro" id="IPR029458">
    <property type="entry name" value="Ras-bd_By2"/>
</dbReference>
<dbReference type="InParanoid" id="A0A1Y1X4C9"/>
<comment type="similarity">
    <text evidence="1">Belongs to the protein kinase superfamily. STE Ser/Thr protein kinase family. MAP kinase kinase kinase subfamily.</text>
</comment>
<dbReference type="InterPro" id="IPR001660">
    <property type="entry name" value="SAM"/>
</dbReference>
<evidence type="ECO:0000259" key="12">
    <source>
        <dbReference type="PROSITE" id="PS50105"/>
    </source>
</evidence>
<dbReference type="Pfam" id="PF00069">
    <property type="entry name" value="Pkinase"/>
    <property type="match status" value="1"/>
</dbReference>
<dbReference type="Gene3D" id="1.10.150.50">
    <property type="entry name" value="Transcription Factor, Ets-1"/>
    <property type="match status" value="1"/>
</dbReference>
<dbReference type="SMART" id="SM01304">
    <property type="entry name" value="Ras_bdg_2"/>
    <property type="match status" value="1"/>
</dbReference>
<evidence type="ECO:0000256" key="5">
    <source>
        <dbReference type="ARBA" id="ARBA00022741"/>
    </source>
</evidence>
<dbReference type="CDD" id="cd09534">
    <property type="entry name" value="SAM_Ste11_fungal"/>
    <property type="match status" value="1"/>
</dbReference>
<dbReference type="FunFam" id="3.30.200.20:FF:000387">
    <property type="entry name" value="Serine/threonine-protein kinase STE11"/>
    <property type="match status" value="1"/>
</dbReference>
<dbReference type="PANTHER" id="PTHR11584">
    <property type="entry name" value="SERINE/THREONINE PROTEIN KINASE"/>
    <property type="match status" value="1"/>
</dbReference>
<evidence type="ECO:0000313" key="15">
    <source>
        <dbReference type="Proteomes" id="UP000193498"/>
    </source>
</evidence>
<comment type="catalytic activity">
    <reaction evidence="9">
        <text>L-seryl-[protein] + ATP = O-phospho-L-seryl-[protein] + ADP + H(+)</text>
        <dbReference type="Rhea" id="RHEA:17989"/>
        <dbReference type="Rhea" id="RHEA-COMP:9863"/>
        <dbReference type="Rhea" id="RHEA-COMP:11604"/>
        <dbReference type="ChEBI" id="CHEBI:15378"/>
        <dbReference type="ChEBI" id="CHEBI:29999"/>
        <dbReference type="ChEBI" id="CHEBI:30616"/>
        <dbReference type="ChEBI" id="CHEBI:83421"/>
        <dbReference type="ChEBI" id="CHEBI:456216"/>
        <dbReference type="EC" id="2.7.11.25"/>
    </reaction>
</comment>
<evidence type="ECO:0000256" key="9">
    <source>
        <dbReference type="ARBA" id="ARBA00048329"/>
    </source>
</evidence>
<dbReference type="PROSITE" id="PS50200">
    <property type="entry name" value="RA"/>
    <property type="match status" value="1"/>
</dbReference>
<dbReference type="InterPro" id="IPR011009">
    <property type="entry name" value="Kinase-like_dom_sf"/>
</dbReference>
<dbReference type="FunFam" id="1.10.510.10:FF:000334">
    <property type="entry name" value="Serine/threonine-protein kinase STE11"/>
    <property type="match status" value="1"/>
</dbReference>
<dbReference type="PROSITE" id="PS00107">
    <property type="entry name" value="PROTEIN_KINASE_ATP"/>
    <property type="match status" value="1"/>
</dbReference>
<dbReference type="Gene3D" id="1.10.510.10">
    <property type="entry name" value="Transferase(Phosphotransferase) domain 1"/>
    <property type="match status" value="1"/>
</dbReference>
<name>A0A1Y1X4C9_9FUNG</name>
<reference evidence="14 15" key="1">
    <citation type="submission" date="2016-07" db="EMBL/GenBank/DDBJ databases">
        <title>Pervasive Adenine N6-methylation of Active Genes in Fungi.</title>
        <authorList>
            <consortium name="DOE Joint Genome Institute"/>
            <person name="Mondo S.J."/>
            <person name="Dannebaum R.O."/>
            <person name="Kuo R.C."/>
            <person name="Labutti K."/>
            <person name="Haridas S."/>
            <person name="Kuo A."/>
            <person name="Salamov A."/>
            <person name="Ahrendt S.R."/>
            <person name="Lipzen A."/>
            <person name="Sullivan W."/>
            <person name="Andreopoulos W.B."/>
            <person name="Clum A."/>
            <person name="Lindquist E."/>
            <person name="Daum C."/>
            <person name="Ramamoorthy G.K."/>
            <person name="Gryganskyi A."/>
            <person name="Culley D."/>
            <person name="Magnuson J.K."/>
            <person name="James T.Y."/>
            <person name="O'Malley M.A."/>
            <person name="Stajich J.E."/>
            <person name="Spatafora J.W."/>
            <person name="Visel A."/>
            <person name="Grigoriev I.V."/>
        </authorList>
    </citation>
    <scope>NUCLEOTIDE SEQUENCE [LARGE SCALE GENOMIC DNA]</scope>
    <source>
        <strain evidence="14 15">CBS 931.73</strain>
    </source>
</reference>
<dbReference type="PROSITE" id="PS00108">
    <property type="entry name" value="PROTEIN_KINASE_ST"/>
    <property type="match status" value="1"/>
</dbReference>